<evidence type="ECO:0000259" key="8">
    <source>
        <dbReference type="Pfam" id="PF02108"/>
    </source>
</evidence>
<evidence type="ECO:0000256" key="3">
    <source>
        <dbReference type="ARBA" id="ARBA00016507"/>
    </source>
</evidence>
<evidence type="ECO:0000313" key="9">
    <source>
        <dbReference type="EMBL" id="MET1255044.1"/>
    </source>
</evidence>
<dbReference type="PANTHER" id="PTHR34982">
    <property type="entry name" value="YOP PROTEINS TRANSLOCATION PROTEIN L"/>
    <property type="match status" value="1"/>
</dbReference>
<comment type="function">
    <text evidence="1">Needed for flagellar regrowth and assembly.</text>
</comment>
<comment type="caution">
    <text evidence="9">The sequence shown here is derived from an EMBL/GenBank/DDBJ whole genome shotgun (WGS) entry which is preliminary data.</text>
</comment>
<dbReference type="InterPro" id="IPR018035">
    <property type="entry name" value="Flagellar_FliH/T3SS_HrpE"/>
</dbReference>
<reference evidence="9 10" key="1">
    <citation type="submission" date="2024-06" db="EMBL/GenBank/DDBJ databases">
        <authorList>
            <person name="Li F."/>
        </authorList>
    </citation>
    <scope>NUCLEOTIDE SEQUENCE [LARGE SCALE GENOMIC DNA]</scope>
    <source>
        <strain evidence="9 10">GXAS 311</strain>
    </source>
</reference>
<protein>
    <recommendedName>
        <fullName evidence="3">Flagellar assembly protein FliH</fullName>
    </recommendedName>
</protein>
<dbReference type="InterPro" id="IPR051472">
    <property type="entry name" value="T3SS_Stator/FliH"/>
</dbReference>
<dbReference type="PANTHER" id="PTHR34982:SF1">
    <property type="entry name" value="FLAGELLAR ASSEMBLY PROTEIN FLIH"/>
    <property type="match status" value="1"/>
</dbReference>
<dbReference type="RefSeq" id="WP_353895630.1">
    <property type="nucleotide sequence ID" value="NZ_JBEVCJ010000007.1"/>
</dbReference>
<keyword evidence="7" id="KW-1006">Bacterial flagellum protein export</keyword>
<evidence type="ECO:0000256" key="6">
    <source>
        <dbReference type="ARBA" id="ARBA00022927"/>
    </source>
</evidence>
<keyword evidence="5" id="KW-1005">Bacterial flagellum biogenesis</keyword>
<evidence type="ECO:0000256" key="1">
    <source>
        <dbReference type="ARBA" id="ARBA00003041"/>
    </source>
</evidence>
<organism evidence="9 10">
    <name type="scientific">Aliikangiella maris</name>
    <dbReference type="NCBI Taxonomy" id="3162458"/>
    <lineage>
        <taxon>Bacteria</taxon>
        <taxon>Pseudomonadati</taxon>
        <taxon>Pseudomonadota</taxon>
        <taxon>Gammaproteobacteria</taxon>
        <taxon>Oceanospirillales</taxon>
        <taxon>Pleioneaceae</taxon>
        <taxon>Aliikangiella</taxon>
    </lineage>
</organism>
<feature type="domain" description="Flagellar assembly protein FliH/Type III secretion system HrpE" evidence="8">
    <location>
        <begin position="91"/>
        <end position="216"/>
    </location>
</feature>
<keyword evidence="10" id="KW-1185">Reference proteome</keyword>
<sequence>MVLKGKSEEPIKLIKNATQFSAWKAPELDFGNAPGFRQPVEEEEIEEEISEEEALQIKAQELQAIRDAAYQEGFNQGKDEGLQNGQALIQQQSQLLQQVITQLANPVEQCGEKTQQQLVQLAFAIARQIVRRELQQDPAQLIAIIREALRLLPVGSQNIVIALHPEDATIVSQALNIDDQDESANWQIKTDPSVEKGSAQVTTENSKVDASIDKQIAVLFSRVAGGQRAGEADAE</sequence>
<evidence type="ECO:0000256" key="7">
    <source>
        <dbReference type="ARBA" id="ARBA00023225"/>
    </source>
</evidence>
<dbReference type="EMBL" id="JBEVCJ010000007">
    <property type="protein sequence ID" value="MET1255044.1"/>
    <property type="molecule type" value="Genomic_DNA"/>
</dbReference>
<evidence type="ECO:0000313" key="10">
    <source>
        <dbReference type="Proteomes" id="UP001548189"/>
    </source>
</evidence>
<keyword evidence="6" id="KW-0653">Protein transport</keyword>
<accession>A0ABV2BSX0</accession>
<evidence type="ECO:0000256" key="2">
    <source>
        <dbReference type="ARBA" id="ARBA00006602"/>
    </source>
</evidence>
<keyword evidence="4" id="KW-0813">Transport</keyword>
<dbReference type="Proteomes" id="UP001548189">
    <property type="component" value="Unassembled WGS sequence"/>
</dbReference>
<gene>
    <name evidence="9" type="ORF">ABVT43_07905</name>
</gene>
<name>A0ABV2BSX0_9GAMM</name>
<comment type="similarity">
    <text evidence="2">Belongs to the FliH family.</text>
</comment>
<evidence type="ECO:0000256" key="5">
    <source>
        <dbReference type="ARBA" id="ARBA00022795"/>
    </source>
</evidence>
<dbReference type="Pfam" id="PF02108">
    <property type="entry name" value="FliH"/>
    <property type="match status" value="1"/>
</dbReference>
<proteinExistence type="inferred from homology"/>
<evidence type="ECO:0000256" key="4">
    <source>
        <dbReference type="ARBA" id="ARBA00022448"/>
    </source>
</evidence>